<evidence type="ECO:0000313" key="4">
    <source>
        <dbReference type="Proteomes" id="UP000292958"/>
    </source>
</evidence>
<feature type="compositionally biased region" description="Polar residues" evidence="1">
    <location>
        <begin position="272"/>
        <end position="297"/>
    </location>
</feature>
<evidence type="ECO:0000313" key="3">
    <source>
        <dbReference type="EMBL" id="RZU42493.1"/>
    </source>
</evidence>
<evidence type="ECO:0000259" key="2">
    <source>
        <dbReference type="Pfam" id="PF13490"/>
    </source>
</evidence>
<comment type="caution">
    <text evidence="3">The sequence shown here is derived from an EMBL/GenBank/DDBJ whole genome shotgun (WGS) entry which is preliminary data.</text>
</comment>
<keyword evidence="4" id="KW-1185">Reference proteome</keyword>
<accession>A0A4Q7YZ54</accession>
<dbReference type="InterPro" id="IPR027383">
    <property type="entry name" value="Znf_put"/>
</dbReference>
<feature type="domain" description="Putative zinc-finger" evidence="2">
    <location>
        <begin position="24"/>
        <end position="57"/>
    </location>
</feature>
<feature type="region of interest" description="Disordered" evidence="1">
    <location>
        <begin position="1"/>
        <end position="23"/>
    </location>
</feature>
<dbReference type="Pfam" id="PF13490">
    <property type="entry name" value="zf-HC2"/>
    <property type="match status" value="1"/>
</dbReference>
<name>A0A4Q7YZ54_9BACT</name>
<dbReference type="AlphaFoldDB" id="A0A4Q7YZ54"/>
<protein>
    <submittedName>
        <fullName evidence="3">Putative zinc finger protein</fullName>
    </submittedName>
</protein>
<dbReference type="OrthoDB" id="115182at2"/>
<feature type="compositionally biased region" description="Polar residues" evidence="1">
    <location>
        <begin position="1"/>
        <end position="17"/>
    </location>
</feature>
<sequence length="327" mass="35874">MAEFNQFNQFGNSQPSRSPDPAHCAQCEAMLTDALDRTLSVEEQALFDRHLAVCPECSRMFIDTRLGLNLLEKLHDSLPEPPATLLDRILASTGPIAELPASPLERKNTLLDYPVPQPATAPAYVPGAVYPTAKVLPFRQRLAGAFRLSAVRHTLAQPRLAMTAAMAFFSIALTLNLTGVRITNLRASDFTPSSLRRTFYDTNARVVRSIDNLRVVYELESRVRDLQRDSDSSTPAPQQAAPPAPVPSSPSGDQRPNQNQEQQNQQKRSNPRQRSGSSRSLGINRSPAFTASLSRPGSSPEPCPEPRKTFVVFTPTVLNPIEQGGHA</sequence>
<feature type="region of interest" description="Disordered" evidence="1">
    <location>
        <begin position="226"/>
        <end position="308"/>
    </location>
</feature>
<evidence type="ECO:0000256" key="1">
    <source>
        <dbReference type="SAM" id="MobiDB-lite"/>
    </source>
</evidence>
<organism evidence="3 4">
    <name type="scientific">Edaphobacter modestus</name>
    <dbReference type="NCBI Taxonomy" id="388466"/>
    <lineage>
        <taxon>Bacteria</taxon>
        <taxon>Pseudomonadati</taxon>
        <taxon>Acidobacteriota</taxon>
        <taxon>Terriglobia</taxon>
        <taxon>Terriglobales</taxon>
        <taxon>Acidobacteriaceae</taxon>
        <taxon>Edaphobacter</taxon>
    </lineage>
</organism>
<feature type="compositionally biased region" description="Low complexity" evidence="1">
    <location>
        <begin position="257"/>
        <end position="266"/>
    </location>
</feature>
<reference evidence="3 4" key="1">
    <citation type="submission" date="2019-02" db="EMBL/GenBank/DDBJ databases">
        <title>Genomic Encyclopedia of Archaeal and Bacterial Type Strains, Phase II (KMG-II): from individual species to whole genera.</title>
        <authorList>
            <person name="Goeker M."/>
        </authorList>
    </citation>
    <scope>NUCLEOTIDE SEQUENCE [LARGE SCALE GENOMIC DNA]</scope>
    <source>
        <strain evidence="3 4">DSM 18101</strain>
    </source>
</reference>
<gene>
    <name evidence="3" type="ORF">BDD14_4083</name>
</gene>
<dbReference type="RefSeq" id="WP_130420339.1">
    <property type="nucleotide sequence ID" value="NZ_SHKW01000001.1"/>
</dbReference>
<proteinExistence type="predicted"/>
<dbReference type="Proteomes" id="UP000292958">
    <property type="component" value="Unassembled WGS sequence"/>
</dbReference>
<dbReference type="EMBL" id="SHKW01000001">
    <property type="protein sequence ID" value="RZU42493.1"/>
    <property type="molecule type" value="Genomic_DNA"/>
</dbReference>